<dbReference type="AlphaFoldDB" id="A0A2D3WK28"/>
<dbReference type="EMBL" id="DLUI01000160">
    <property type="protein sequence ID" value="DAB37459.1"/>
    <property type="molecule type" value="Genomic_DNA"/>
</dbReference>
<gene>
    <name evidence="2" type="ORF">CFH83_11090</name>
</gene>
<dbReference type="CDD" id="cd07344">
    <property type="entry name" value="M48_yhfN_like"/>
    <property type="match status" value="1"/>
</dbReference>
<protein>
    <recommendedName>
        <fullName evidence="1">YgjP-like metallopeptidase domain-containing protein</fullName>
    </recommendedName>
</protein>
<dbReference type="InterPro" id="IPR053136">
    <property type="entry name" value="UTP_pyrophosphatase-like"/>
</dbReference>
<proteinExistence type="predicted"/>
<evidence type="ECO:0000313" key="2">
    <source>
        <dbReference type="EMBL" id="DAB37459.1"/>
    </source>
</evidence>
<accession>A0A2D3WK28</accession>
<organism evidence="2 3">
    <name type="scientific">Sulfuricurvum kujiense</name>
    <dbReference type="NCBI Taxonomy" id="148813"/>
    <lineage>
        <taxon>Bacteria</taxon>
        <taxon>Pseudomonadati</taxon>
        <taxon>Campylobacterota</taxon>
        <taxon>Epsilonproteobacteria</taxon>
        <taxon>Campylobacterales</taxon>
        <taxon>Sulfurimonadaceae</taxon>
        <taxon>Sulfuricurvum</taxon>
    </lineage>
</organism>
<comment type="caution">
    <text evidence="2">The sequence shown here is derived from an EMBL/GenBank/DDBJ whole genome shotgun (WGS) entry which is preliminary data.</text>
</comment>
<dbReference type="PANTHER" id="PTHR30399">
    <property type="entry name" value="UNCHARACTERIZED PROTEIN YGJP"/>
    <property type="match status" value="1"/>
</dbReference>
<dbReference type="Proteomes" id="UP000228859">
    <property type="component" value="Unassembled WGS sequence"/>
</dbReference>
<dbReference type="PANTHER" id="PTHR30399:SF1">
    <property type="entry name" value="UTP PYROPHOSPHATASE"/>
    <property type="match status" value="1"/>
</dbReference>
<evidence type="ECO:0000313" key="3">
    <source>
        <dbReference type="Proteomes" id="UP000228859"/>
    </source>
</evidence>
<dbReference type="Gene3D" id="3.30.2010.10">
    <property type="entry name" value="Metalloproteases ('zincins'), catalytic domain"/>
    <property type="match status" value="1"/>
</dbReference>
<reference evidence="2 3" key="1">
    <citation type="journal article" date="2017" name="Front. Microbiol.">
        <title>Comparative Genomic Analysis of the Class Epsilonproteobacteria and Proposed Reclassification to Epsilonbacteraeota (phyl. nov.).</title>
        <authorList>
            <person name="Waite D.W."/>
            <person name="Vanwonterghem I."/>
            <person name="Rinke C."/>
            <person name="Parks D.H."/>
            <person name="Zhang Y."/>
            <person name="Takai K."/>
            <person name="Sievert S.M."/>
            <person name="Simon J."/>
            <person name="Campbell B.J."/>
            <person name="Hanson T.E."/>
            <person name="Woyke T."/>
            <person name="Klotz M.G."/>
            <person name="Hugenholtz P."/>
        </authorList>
    </citation>
    <scope>NUCLEOTIDE SEQUENCE [LARGE SCALE GENOMIC DNA]</scope>
    <source>
        <strain evidence="2">UBA12443</strain>
    </source>
</reference>
<name>A0A2D3WK28_9BACT</name>
<sequence>MFNHLTSPITIHYRPRNRNTYITITHNAEVCVRTPIKDERRIRILLREREGWIHSKLSAIASRQQQHHILGESIRFRGECVALLQLPQLIKTLEKAKNSIDIEKYYHHFYKNEALLTLPSRVSHYARKMNLHPKEIRFKKMRRRWGSCSSEGIVTLNTMMMQLAYEHIDYIIVHELAHLRHMNHSKEFHALVRTILENERGLRRELKEIRIG</sequence>
<dbReference type="RefSeq" id="WP_294895499.1">
    <property type="nucleotide sequence ID" value="NZ_DLUI01000160.1"/>
</dbReference>
<evidence type="ECO:0000259" key="1">
    <source>
        <dbReference type="Pfam" id="PF01863"/>
    </source>
</evidence>
<dbReference type="InterPro" id="IPR002725">
    <property type="entry name" value="YgjP-like_metallopeptidase"/>
</dbReference>
<feature type="domain" description="YgjP-like metallopeptidase" evidence="1">
    <location>
        <begin position="18"/>
        <end position="208"/>
    </location>
</feature>
<dbReference type="Pfam" id="PF01863">
    <property type="entry name" value="YgjP-like"/>
    <property type="match status" value="1"/>
</dbReference>